<evidence type="ECO:0000256" key="9">
    <source>
        <dbReference type="ARBA" id="ARBA00023224"/>
    </source>
</evidence>
<dbReference type="GO" id="GO:0005886">
    <property type="term" value="C:plasma membrane"/>
    <property type="evidence" value="ECO:0007669"/>
    <property type="project" value="UniProtKB-SubCell"/>
</dbReference>
<feature type="transmembrane region" description="Helical" evidence="14">
    <location>
        <begin position="12"/>
        <end position="34"/>
    </location>
</feature>
<dbReference type="Pfam" id="PF02203">
    <property type="entry name" value="TarH"/>
    <property type="match status" value="1"/>
</dbReference>
<feature type="region of interest" description="Disordered" evidence="13">
    <location>
        <begin position="533"/>
        <end position="564"/>
    </location>
</feature>
<evidence type="ECO:0000313" key="18">
    <source>
        <dbReference type="Proteomes" id="UP000317288"/>
    </source>
</evidence>
<dbReference type="AlphaFoldDB" id="A0A558J386"/>
<dbReference type="Gene3D" id="1.20.120.30">
    <property type="entry name" value="Aspartate receptor, ligand-binding domain"/>
    <property type="match status" value="1"/>
</dbReference>
<comment type="similarity">
    <text evidence="10">Belongs to the methyl-accepting chemotaxis (MCP) protein family.</text>
</comment>
<dbReference type="SMART" id="SM00304">
    <property type="entry name" value="HAMP"/>
    <property type="match status" value="1"/>
</dbReference>
<evidence type="ECO:0000259" key="15">
    <source>
        <dbReference type="PROSITE" id="PS50111"/>
    </source>
</evidence>
<reference evidence="17 18" key="1">
    <citation type="submission" date="2019-07" db="EMBL/GenBank/DDBJ databases">
        <title>Diversity of Bacteria from Kongsfjorden, Arctic.</title>
        <authorList>
            <person name="Yu Y."/>
        </authorList>
    </citation>
    <scope>NUCLEOTIDE SEQUENCE [LARGE SCALE GENOMIC DNA]</scope>
    <source>
        <strain evidence="17 18">SM1922</strain>
    </source>
</reference>
<evidence type="ECO:0000256" key="5">
    <source>
        <dbReference type="ARBA" id="ARBA00022519"/>
    </source>
</evidence>
<comment type="caution">
    <text evidence="17">The sequence shown here is derived from an EMBL/GenBank/DDBJ whole genome shotgun (WGS) entry which is preliminary data.</text>
</comment>
<evidence type="ECO:0000256" key="10">
    <source>
        <dbReference type="ARBA" id="ARBA00029447"/>
    </source>
</evidence>
<proteinExistence type="inferred from homology"/>
<dbReference type="FunFam" id="1.10.287.950:FF:000001">
    <property type="entry name" value="Methyl-accepting chemotaxis sensory transducer"/>
    <property type="match status" value="1"/>
</dbReference>
<dbReference type="GO" id="GO:0006935">
    <property type="term" value="P:chemotaxis"/>
    <property type="evidence" value="ECO:0007669"/>
    <property type="project" value="UniProtKB-KW"/>
</dbReference>
<feature type="coiled-coil region" evidence="12">
    <location>
        <begin position="491"/>
        <end position="518"/>
    </location>
</feature>
<evidence type="ECO:0000256" key="6">
    <source>
        <dbReference type="ARBA" id="ARBA00022692"/>
    </source>
</evidence>
<dbReference type="SUPFAM" id="SSF58104">
    <property type="entry name" value="Methyl-accepting chemotaxis protein (MCP) signaling domain"/>
    <property type="match status" value="1"/>
</dbReference>
<evidence type="ECO:0000256" key="12">
    <source>
        <dbReference type="SAM" id="Coils"/>
    </source>
</evidence>
<feature type="compositionally biased region" description="Low complexity" evidence="13">
    <location>
        <begin position="537"/>
        <end position="553"/>
    </location>
</feature>
<evidence type="ECO:0000313" key="17">
    <source>
        <dbReference type="EMBL" id="TVU88125.1"/>
    </source>
</evidence>
<dbReference type="Proteomes" id="UP000317288">
    <property type="component" value="Unassembled WGS sequence"/>
</dbReference>
<keyword evidence="12" id="KW-0175">Coiled coil</keyword>
<dbReference type="InterPro" id="IPR035440">
    <property type="entry name" value="4HB_MCP_dom_sf"/>
</dbReference>
<dbReference type="GO" id="GO:0004888">
    <property type="term" value="F:transmembrane signaling receptor activity"/>
    <property type="evidence" value="ECO:0007669"/>
    <property type="project" value="InterPro"/>
</dbReference>
<evidence type="ECO:0000256" key="3">
    <source>
        <dbReference type="ARBA" id="ARBA00022481"/>
    </source>
</evidence>
<dbReference type="CDD" id="cd11386">
    <property type="entry name" value="MCP_signal"/>
    <property type="match status" value="1"/>
</dbReference>
<evidence type="ECO:0000256" key="11">
    <source>
        <dbReference type="PROSITE-ProRule" id="PRU00284"/>
    </source>
</evidence>
<evidence type="ECO:0000259" key="16">
    <source>
        <dbReference type="PROSITE" id="PS50885"/>
    </source>
</evidence>
<keyword evidence="5" id="KW-0997">Cell inner membrane</keyword>
<dbReference type="PANTHER" id="PTHR43531:SF14">
    <property type="entry name" value="METHYL-ACCEPTING CHEMOTAXIS PROTEIN I-RELATED"/>
    <property type="match status" value="1"/>
</dbReference>
<protein>
    <submittedName>
        <fullName evidence="17">HAMP domain-containing protein</fullName>
    </submittedName>
</protein>
<dbReference type="InterPro" id="IPR004089">
    <property type="entry name" value="MCPsignal_dom"/>
</dbReference>
<keyword evidence="6 14" id="KW-0812">Transmembrane</keyword>
<dbReference type="EMBL" id="VNFE01000006">
    <property type="protein sequence ID" value="TVU88125.1"/>
    <property type="molecule type" value="Genomic_DNA"/>
</dbReference>
<dbReference type="Gene3D" id="1.10.287.950">
    <property type="entry name" value="Methyl-accepting chemotaxis protein"/>
    <property type="match status" value="1"/>
</dbReference>
<dbReference type="SUPFAM" id="SSF47170">
    <property type="entry name" value="Aspartate receptor, ligand-binding domain"/>
    <property type="match status" value="1"/>
</dbReference>
<dbReference type="Pfam" id="PF00672">
    <property type="entry name" value="HAMP"/>
    <property type="match status" value="1"/>
</dbReference>
<dbReference type="PROSITE" id="PS50111">
    <property type="entry name" value="CHEMOTAXIS_TRANSDUC_2"/>
    <property type="match status" value="1"/>
</dbReference>
<dbReference type="GO" id="GO:0007165">
    <property type="term" value="P:signal transduction"/>
    <property type="evidence" value="ECO:0007669"/>
    <property type="project" value="UniProtKB-KW"/>
</dbReference>
<dbReference type="InterPro" id="IPR004090">
    <property type="entry name" value="Chemotax_Me-accpt_rcpt"/>
</dbReference>
<organism evidence="17 18">
    <name type="scientific">Vreelandella titanicae</name>
    <dbReference type="NCBI Taxonomy" id="664683"/>
    <lineage>
        <taxon>Bacteria</taxon>
        <taxon>Pseudomonadati</taxon>
        <taxon>Pseudomonadota</taxon>
        <taxon>Gammaproteobacteria</taxon>
        <taxon>Oceanospirillales</taxon>
        <taxon>Halomonadaceae</taxon>
        <taxon>Vreelandella</taxon>
    </lineage>
</organism>
<dbReference type="PROSITE" id="PS50885">
    <property type="entry name" value="HAMP"/>
    <property type="match status" value="1"/>
</dbReference>
<evidence type="ECO:0000256" key="14">
    <source>
        <dbReference type="SAM" id="Phobius"/>
    </source>
</evidence>
<accession>A0A558J386</accession>
<dbReference type="SMART" id="SM00283">
    <property type="entry name" value="MA"/>
    <property type="match status" value="1"/>
</dbReference>
<keyword evidence="4" id="KW-0145">Chemotaxis</keyword>
<dbReference type="InterPro" id="IPR051310">
    <property type="entry name" value="MCP_chemotaxis"/>
</dbReference>
<feature type="domain" description="HAMP" evidence="16">
    <location>
        <begin position="216"/>
        <end position="268"/>
    </location>
</feature>
<evidence type="ECO:0000256" key="7">
    <source>
        <dbReference type="ARBA" id="ARBA00022989"/>
    </source>
</evidence>
<evidence type="ECO:0000256" key="1">
    <source>
        <dbReference type="ARBA" id="ARBA00004429"/>
    </source>
</evidence>
<dbReference type="CDD" id="cd06225">
    <property type="entry name" value="HAMP"/>
    <property type="match status" value="1"/>
</dbReference>
<keyword evidence="9 11" id="KW-0807">Transducer</keyword>
<name>A0A558J386_9GAMM</name>
<dbReference type="InterPro" id="IPR003122">
    <property type="entry name" value="Tar_rcpt_lig-bd"/>
</dbReference>
<keyword evidence="8 14" id="KW-0472">Membrane</keyword>
<dbReference type="InterPro" id="IPR003660">
    <property type="entry name" value="HAMP_dom"/>
</dbReference>
<keyword evidence="3" id="KW-0488">Methylation</keyword>
<feature type="transmembrane region" description="Helical" evidence="14">
    <location>
        <begin position="191"/>
        <end position="214"/>
    </location>
</feature>
<dbReference type="RefSeq" id="WP_035582604.1">
    <property type="nucleotide sequence ID" value="NZ_VNFE01000006.1"/>
</dbReference>
<sequence length="564" mass="60444">MNRLLRNLSIHAAVVVALVCFVALILVIAGLTVVSDRNSQNNLATLSSISDAQLNEINRADSLLNQAMLAMETASNYLMVGQTRQSNEQVDTAGDRIARAEERFERFAANSFSPQGEALANALIEDFNTVMGLVKQQHETFEYMDLTSYNNLRDELVEPLSSMATSMTAFVTYGFQRVATIRTDAQAQGKLFTMINLAVVVFALLLTLIIYFGLRRTVIAPLRGAIQRLDAIADADLTDPVPEAGKNEIGRLFGAMGTMQLNLTNIVSRVREGSNEIHHGTREIASGNADLSSRTEQQAASIQQTAASMEEMTATVKQNADNARQASTLAADASTTAERGGDVVAQVVQTMHGISTSSKKVADITSVIDSIAFQTNILALNASVEAARAGEQGRGFAVVAGEVRNLASRSADAAKEIKTLIDASVTQIQQGSTLVEQAGTTMSDVVTAVRRVTDIMDEISAASQEQSDGIEQVSQAVGQMDQVTQQNAALVQQATAAAASLEEQANRLEQAVAVFKLLGMQEASRQVLPAASPTTHAMPAPRAAQQQASQPAAKRSDHEEWEEF</sequence>
<comment type="subcellular location">
    <subcellularLocation>
        <location evidence="1">Cell inner membrane</location>
        <topology evidence="1">Multi-pass membrane protein</topology>
    </subcellularLocation>
</comment>
<gene>
    <name evidence="17" type="ORF">FQP89_17830</name>
</gene>
<evidence type="ECO:0000256" key="13">
    <source>
        <dbReference type="SAM" id="MobiDB-lite"/>
    </source>
</evidence>
<evidence type="ECO:0000256" key="8">
    <source>
        <dbReference type="ARBA" id="ARBA00023136"/>
    </source>
</evidence>
<keyword evidence="7 14" id="KW-1133">Transmembrane helix</keyword>
<feature type="domain" description="Methyl-accepting transducer" evidence="15">
    <location>
        <begin position="273"/>
        <end position="502"/>
    </location>
</feature>
<keyword evidence="2" id="KW-1003">Cell membrane</keyword>
<dbReference type="PANTHER" id="PTHR43531">
    <property type="entry name" value="PROTEIN ICFG"/>
    <property type="match status" value="1"/>
</dbReference>
<evidence type="ECO:0000256" key="4">
    <source>
        <dbReference type="ARBA" id="ARBA00022500"/>
    </source>
</evidence>
<evidence type="ECO:0000256" key="2">
    <source>
        <dbReference type="ARBA" id="ARBA00022475"/>
    </source>
</evidence>
<dbReference type="PRINTS" id="PR00260">
    <property type="entry name" value="CHEMTRNSDUCR"/>
</dbReference>
<dbReference type="Pfam" id="PF00015">
    <property type="entry name" value="MCPsignal"/>
    <property type="match status" value="1"/>
</dbReference>